<dbReference type="KEGG" id="emv:HQR01_13955"/>
<feature type="signal peptide" evidence="1">
    <location>
        <begin position="1"/>
        <end position="22"/>
    </location>
</feature>
<accession>A0A7D3XJ33</accession>
<gene>
    <name evidence="2" type="ORF">HQR01_13955</name>
</gene>
<feature type="chain" id="PRO_5028941584" evidence="1">
    <location>
        <begin position="23"/>
        <end position="103"/>
    </location>
</feature>
<keyword evidence="3" id="KW-1185">Reference proteome</keyword>
<dbReference type="AlphaFoldDB" id="A0A7D3XJ33"/>
<keyword evidence="1" id="KW-0732">Signal</keyword>
<protein>
    <submittedName>
        <fullName evidence="2">Uncharacterized protein</fullName>
    </submittedName>
</protein>
<evidence type="ECO:0000313" key="2">
    <source>
        <dbReference type="EMBL" id="QKG72378.1"/>
    </source>
</evidence>
<name>A0A7D3XJ33_9SPHN</name>
<dbReference type="RefSeq" id="WP_173215582.1">
    <property type="nucleotide sequence ID" value="NZ_CP053921.1"/>
</dbReference>
<evidence type="ECO:0000256" key="1">
    <source>
        <dbReference type="SAM" id="SignalP"/>
    </source>
</evidence>
<sequence>MLRLAAALFSLLGLAIAAPAAAQSLNLVAMPIVYVSKPVVQQVHAGRAIAPAVQSTTRVKQQEPAGLAAARTQYQMSATPLPLWKASPAIDRQYRNYNRGIAQ</sequence>
<reference evidence="2 3" key="1">
    <citation type="submission" date="2020-05" db="EMBL/GenBank/DDBJ databases">
        <title>Erythrobacter mangrovi sp. nov., isolated from rhizosphere soil of mangrove plant (Kandelia candel).</title>
        <authorList>
            <person name="Ye Y.H."/>
        </authorList>
    </citation>
    <scope>NUCLEOTIDE SEQUENCE [LARGE SCALE GENOMIC DNA]</scope>
    <source>
        <strain evidence="2 3">EB310</strain>
    </source>
</reference>
<evidence type="ECO:0000313" key="3">
    <source>
        <dbReference type="Proteomes" id="UP000504693"/>
    </source>
</evidence>
<organism evidence="2 3">
    <name type="scientific">Erythrobacter mangrovi</name>
    <dbReference type="NCBI Taxonomy" id="2739433"/>
    <lineage>
        <taxon>Bacteria</taxon>
        <taxon>Pseudomonadati</taxon>
        <taxon>Pseudomonadota</taxon>
        <taxon>Alphaproteobacteria</taxon>
        <taxon>Sphingomonadales</taxon>
        <taxon>Erythrobacteraceae</taxon>
        <taxon>Erythrobacter/Porphyrobacter group</taxon>
        <taxon>Erythrobacter</taxon>
    </lineage>
</organism>
<proteinExistence type="predicted"/>
<dbReference type="Proteomes" id="UP000504693">
    <property type="component" value="Chromosome"/>
</dbReference>
<dbReference type="EMBL" id="CP053921">
    <property type="protein sequence ID" value="QKG72378.1"/>
    <property type="molecule type" value="Genomic_DNA"/>
</dbReference>